<dbReference type="PANTHER" id="PTHR30535">
    <property type="entry name" value="VITAMIN B12-BINDING PROTEIN"/>
    <property type="match status" value="1"/>
</dbReference>
<feature type="chain" id="PRO_5043891495" evidence="3">
    <location>
        <begin position="36"/>
        <end position="359"/>
    </location>
</feature>
<dbReference type="RefSeq" id="WP_057795536.1">
    <property type="nucleotide sequence ID" value="NZ_CAXIBE010000051.1"/>
</dbReference>
<dbReference type="Gene3D" id="3.40.50.1980">
    <property type="entry name" value="Nitrogenase molybdenum iron protein domain"/>
    <property type="match status" value="2"/>
</dbReference>
<accession>A0AAW7Z127</accession>
<dbReference type="Pfam" id="PF01497">
    <property type="entry name" value="Peripla_BP_2"/>
    <property type="match status" value="1"/>
</dbReference>
<feature type="domain" description="Fe/B12 periplasmic-binding" evidence="4">
    <location>
        <begin position="54"/>
        <end position="322"/>
    </location>
</feature>
<dbReference type="KEGG" id="asq:AVL57_19595"/>
<evidence type="ECO:0000313" key="8">
    <source>
        <dbReference type="Proteomes" id="UP001170717"/>
    </source>
</evidence>
<keyword evidence="3" id="KW-0732">Signal</keyword>
<dbReference type="EMBL" id="CP013926">
    <property type="protein sequence ID" value="AMJ75971.1"/>
    <property type="molecule type" value="Genomic_DNA"/>
</dbReference>
<feature type="coiled-coil region" evidence="1">
    <location>
        <begin position="161"/>
        <end position="188"/>
    </location>
</feature>
<keyword evidence="7" id="KW-1185">Reference proteome</keyword>
<dbReference type="PANTHER" id="PTHR30535:SF4">
    <property type="entry name" value="HEMIN-BINDING PERIPLASMIC PROTEIN HMUT"/>
    <property type="match status" value="1"/>
</dbReference>
<dbReference type="SUPFAM" id="SSF53807">
    <property type="entry name" value="Helical backbone' metal receptor"/>
    <property type="match status" value="1"/>
</dbReference>
<reference evidence="6" key="2">
    <citation type="submission" date="2023-07" db="EMBL/GenBank/DDBJ databases">
        <title>Genome content predicts the carbon catabolic preferences of heterotrophic bacteria.</title>
        <authorList>
            <person name="Gralka M."/>
        </authorList>
    </citation>
    <scope>NUCLEOTIDE SEQUENCE</scope>
    <source>
        <strain evidence="6">F2M12</strain>
    </source>
</reference>
<evidence type="ECO:0000259" key="4">
    <source>
        <dbReference type="PROSITE" id="PS50983"/>
    </source>
</evidence>
<reference evidence="5 7" key="1">
    <citation type="submission" date="2015-12" db="EMBL/GenBank/DDBJ databases">
        <title>Intraspecies pangenome expansion in the marine bacterium Alteromonas.</title>
        <authorList>
            <person name="Lopez-Perez M."/>
            <person name="Rodriguez-Valera F."/>
        </authorList>
    </citation>
    <scope>NUCLEOTIDE SEQUENCE [LARGE SCALE GENOMIC DNA]</scope>
    <source>
        <strain evidence="5 7">LMG 21861</strain>
    </source>
</reference>
<sequence length="359" mass="38164">MAKTKLPRLASARTLLQVLSLMSVLWCLCSGGVYAAATPITPTAHNQKQSETPRIIAAGGSVTEIIYALGRGDWVVATDSTSMFPAAATEVTKLGYFRQLSTEGVLAQQPSMLLGASATGPAPMLEQVANAGVDVHVYHVSRDIHGLSEMILDIGHRVSAEDNAKELVTDLQRQVEAQQKEYSEALATFESTEYPNTVNALFVVANNDRGLTVAGNDTVPQALFDTLGMTNIAGDLVGYKLMDAESVLARNPDVVFAAGHMLHGENALNSLCSHHAIAATFAGQHCLVKAMDSSIGLGLSPRFAIALKAVAEHGLRALSLKAANTVMQESASQVHIAQRTGLDKNTNTDNNSHDMGRFE</sequence>
<evidence type="ECO:0000313" key="5">
    <source>
        <dbReference type="EMBL" id="AMJ75971.1"/>
    </source>
</evidence>
<gene>
    <name evidence="5" type="ORF">AVL57_19595</name>
    <name evidence="6" type="ORF">Q4527_06035</name>
</gene>
<feature type="region of interest" description="Disordered" evidence="2">
    <location>
        <begin position="335"/>
        <end position="359"/>
    </location>
</feature>
<evidence type="ECO:0000313" key="7">
    <source>
        <dbReference type="Proteomes" id="UP000056750"/>
    </source>
</evidence>
<organism evidence="6 8">
    <name type="scientific">Alteromonas stellipolaris</name>
    <dbReference type="NCBI Taxonomy" id="233316"/>
    <lineage>
        <taxon>Bacteria</taxon>
        <taxon>Pseudomonadati</taxon>
        <taxon>Pseudomonadota</taxon>
        <taxon>Gammaproteobacteria</taxon>
        <taxon>Alteromonadales</taxon>
        <taxon>Alteromonadaceae</taxon>
        <taxon>Alteromonas/Salinimonas group</taxon>
        <taxon>Alteromonas</taxon>
    </lineage>
</organism>
<dbReference type="PROSITE" id="PS50983">
    <property type="entry name" value="FE_B12_PBP"/>
    <property type="match status" value="1"/>
</dbReference>
<dbReference type="EMBL" id="JAUOQI010000003">
    <property type="protein sequence ID" value="MDO6576943.1"/>
    <property type="molecule type" value="Genomic_DNA"/>
</dbReference>
<dbReference type="InterPro" id="IPR002491">
    <property type="entry name" value="ABC_transptr_periplasmic_BD"/>
</dbReference>
<protein>
    <submittedName>
        <fullName evidence="5 6">ABC transporter substrate-binding protein</fullName>
    </submittedName>
</protein>
<feature type="signal peptide" evidence="3">
    <location>
        <begin position="1"/>
        <end position="35"/>
    </location>
</feature>
<dbReference type="Proteomes" id="UP001170717">
    <property type="component" value="Unassembled WGS sequence"/>
</dbReference>
<dbReference type="InterPro" id="IPR050902">
    <property type="entry name" value="ABC_Transporter_SBP"/>
</dbReference>
<proteinExistence type="predicted"/>
<dbReference type="AlphaFoldDB" id="A0AAW7Z127"/>
<evidence type="ECO:0000256" key="1">
    <source>
        <dbReference type="SAM" id="Coils"/>
    </source>
</evidence>
<dbReference type="Proteomes" id="UP000056750">
    <property type="component" value="Chromosome"/>
</dbReference>
<evidence type="ECO:0000313" key="6">
    <source>
        <dbReference type="EMBL" id="MDO6576943.1"/>
    </source>
</evidence>
<name>A0AAW7Z127_9ALTE</name>
<keyword evidence="1" id="KW-0175">Coiled coil</keyword>
<evidence type="ECO:0000256" key="2">
    <source>
        <dbReference type="SAM" id="MobiDB-lite"/>
    </source>
</evidence>
<evidence type="ECO:0000256" key="3">
    <source>
        <dbReference type="SAM" id="SignalP"/>
    </source>
</evidence>